<dbReference type="InterPro" id="IPR016032">
    <property type="entry name" value="Sig_transdc_resp-reg_C-effctor"/>
</dbReference>
<dbReference type="NCBIfam" id="TIGR02875">
    <property type="entry name" value="spore_0_A"/>
    <property type="match status" value="1"/>
</dbReference>
<feature type="modified residue" description="4-aspartylphosphate" evidence="16">
    <location>
        <position position="67"/>
    </location>
</feature>
<dbReference type="InterPro" id="IPR036388">
    <property type="entry name" value="WH-like_DNA-bd_sf"/>
</dbReference>
<evidence type="ECO:0000256" key="11">
    <source>
        <dbReference type="ARBA" id="ARBA00023159"/>
    </source>
</evidence>
<comment type="cofactor">
    <cofactor evidence="14 15">
        <name>Ca(2+)</name>
        <dbReference type="ChEBI" id="CHEBI:29108"/>
    </cofactor>
    <text evidence="14 15">Binds 1 Ca(2+) ion per subunit.</text>
</comment>
<dbReference type="GO" id="GO:0051606">
    <property type="term" value="P:detection of stimulus"/>
    <property type="evidence" value="ECO:0007669"/>
    <property type="project" value="UniProtKB-UniRule"/>
</dbReference>
<evidence type="ECO:0000256" key="13">
    <source>
        <dbReference type="ARBA" id="ARBA00024867"/>
    </source>
</evidence>
<dbReference type="GO" id="GO:0003677">
    <property type="term" value="F:DNA binding"/>
    <property type="evidence" value="ECO:0007669"/>
    <property type="project" value="UniProtKB-KW"/>
</dbReference>
<dbReference type="GO" id="GO:0005737">
    <property type="term" value="C:cytoplasm"/>
    <property type="evidence" value="ECO:0007669"/>
    <property type="project" value="UniProtKB-SubCell"/>
</dbReference>
<dbReference type="Proteomes" id="UP000515819">
    <property type="component" value="Chromosome"/>
</dbReference>
<dbReference type="GO" id="GO:0030435">
    <property type="term" value="P:sporulation resulting in formation of a cellular spore"/>
    <property type="evidence" value="ECO:0007669"/>
    <property type="project" value="UniProtKB-UniRule"/>
</dbReference>
<keyword evidence="9 14" id="KW-0805">Transcription regulation</keyword>
<keyword evidence="4 14" id="KW-0678">Repressor</keyword>
<dbReference type="GO" id="GO:0005509">
    <property type="term" value="F:calcium ion binding"/>
    <property type="evidence" value="ECO:0007669"/>
    <property type="project" value="UniProtKB-UniRule"/>
</dbReference>
<evidence type="ECO:0000256" key="8">
    <source>
        <dbReference type="ARBA" id="ARBA00023012"/>
    </source>
</evidence>
<name>A0A7G9FPT1_9FIRM</name>
<dbReference type="GO" id="GO:0000160">
    <property type="term" value="P:phosphorelay signal transduction system"/>
    <property type="evidence" value="ECO:0007669"/>
    <property type="project" value="UniProtKB-UniRule"/>
</dbReference>
<feature type="domain" description="Response regulatory" evidence="17">
    <location>
        <begin position="16"/>
        <end position="132"/>
    </location>
</feature>
<keyword evidence="3 14" id="KW-0963">Cytoplasm</keyword>
<feature type="binding site" evidence="15">
    <location>
        <position position="67"/>
    </location>
    <ligand>
        <name>Ca(2+)</name>
        <dbReference type="ChEBI" id="CHEBI:29108"/>
    </ligand>
</feature>
<evidence type="ECO:0000313" key="19">
    <source>
        <dbReference type="Proteomes" id="UP000515819"/>
    </source>
</evidence>
<sequence length="276" mass="30914">MSLISRLEGDSFMKTKVLIIKHDTKAATELRQQLAKNKDICVCDIISDGGNAVSAIRAQNPNVILLDFLLPNLDGLAVMEEVDGWGTRGYRFLLQGNASQIRFAQNTCRGNVDHIFVRFIDEEYNDLDLEKEILTLARGKQTGMSICQPEDAGEELQTKLEVKVTEIIHEVGVPAHIKGYQYLRSSILMAVQDMDILDSITKQLYPSIAKAYATTPSRVERAIRHAIEVAWSRGNSDTMHELFGYTLQQGKLKPTNSEFIALIADKIRLESKMKSA</sequence>
<protein>
    <recommendedName>
        <fullName evidence="2 14">Stage 0 sporulation protein A homolog</fullName>
    </recommendedName>
</protein>
<dbReference type="SUPFAM" id="SSF52172">
    <property type="entry name" value="CheY-like"/>
    <property type="match status" value="1"/>
</dbReference>
<dbReference type="PIRSF" id="PIRSF002937">
    <property type="entry name" value="Res_reg_Spo0A"/>
    <property type="match status" value="1"/>
</dbReference>
<evidence type="ECO:0000256" key="12">
    <source>
        <dbReference type="ARBA" id="ARBA00023163"/>
    </source>
</evidence>
<dbReference type="SUPFAM" id="SSF46894">
    <property type="entry name" value="C-terminal effector domain of the bipartite response regulators"/>
    <property type="match status" value="1"/>
</dbReference>
<dbReference type="AlphaFoldDB" id="A0A7G9FPT1"/>
<dbReference type="InterPro" id="IPR011006">
    <property type="entry name" value="CheY-like_superfamily"/>
</dbReference>
<evidence type="ECO:0000256" key="14">
    <source>
        <dbReference type="PIRNR" id="PIRNR002937"/>
    </source>
</evidence>
<dbReference type="PROSITE" id="PS50110">
    <property type="entry name" value="RESPONSE_REGULATORY"/>
    <property type="match status" value="1"/>
</dbReference>
<keyword evidence="11 14" id="KW-0010">Activator</keyword>
<dbReference type="InterPro" id="IPR001789">
    <property type="entry name" value="Sig_transdc_resp-reg_receiver"/>
</dbReference>
<keyword evidence="6 14" id="KW-0106">Calcium</keyword>
<gene>
    <name evidence="18" type="primary">spo0A</name>
    <name evidence="18" type="ORF">H9Q76_04575</name>
</gene>
<evidence type="ECO:0000256" key="4">
    <source>
        <dbReference type="ARBA" id="ARBA00022491"/>
    </source>
</evidence>
<dbReference type="GO" id="GO:0042173">
    <property type="term" value="P:regulation of sporulation resulting in formation of a cellular spore"/>
    <property type="evidence" value="ECO:0007669"/>
    <property type="project" value="InterPro"/>
</dbReference>
<dbReference type="Gene3D" id="1.10.10.10">
    <property type="entry name" value="Winged helix-like DNA-binding domain superfamily/Winged helix DNA-binding domain"/>
    <property type="match status" value="1"/>
</dbReference>
<dbReference type="GO" id="GO:0003700">
    <property type="term" value="F:DNA-binding transcription factor activity"/>
    <property type="evidence" value="ECO:0007669"/>
    <property type="project" value="InterPro"/>
</dbReference>
<evidence type="ECO:0000256" key="5">
    <source>
        <dbReference type="ARBA" id="ARBA00022553"/>
    </source>
</evidence>
<evidence type="ECO:0000256" key="2">
    <source>
        <dbReference type="ARBA" id="ARBA00018672"/>
    </source>
</evidence>
<dbReference type="Gene3D" id="3.40.50.2300">
    <property type="match status" value="1"/>
</dbReference>
<keyword evidence="8 14" id="KW-0902">Two-component regulatory system</keyword>
<dbReference type="KEGG" id="wcp:H9Q76_04575"/>
<keyword evidence="10 14" id="KW-0238">DNA-binding</keyword>
<dbReference type="Pfam" id="PF08769">
    <property type="entry name" value="Spo0A_C"/>
    <property type="match status" value="1"/>
</dbReference>
<reference evidence="18 19" key="1">
    <citation type="submission" date="2020-08" db="EMBL/GenBank/DDBJ databases">
        <authorList>
            <person name="Liu C."/>
            <person name="Sun Q."/>
        </authorList>
    </citation>
    <scope>NUCLEOTIDE SEQUENCE [LARGE SCALE GENOMIC DNA]</scope>
    <source>
        <strain evidence="18 19">NSJ-4</strain>
    </source>
</reference>
<evidence type="ECO:0000256" key="15">
    <source>
        <dbReference type="PIRSR" id="PIRSR002937-1"/>
    </source>
</evidence>
<dbReference type="InterPro" id="IPR014879">
    <property type="entry name" value="Spo0A_C"/>
</dbReference>
<evidence type="ECO:0000256" key="10">
    <source>
        <dbReference type="ARBA" id="ARBA00023125"/>
    </source>
</evidence>
<keyword evidence="7 14" id="KW-0749">Sporulation</keyword>
<evidence type="ECO:0000256" key="6">
    <source>
        <dbReference type="ARBA" id="ARBA00022837"/>
    </source>
</evidence>
<proteinExistence type="predicted"/>
<accession>A0A7G9FPT1</accession>
<evidence type="ECO:0000256" key="16">
    <source>
        <dbReference type="PROSITE-ProRule" id="PRU00169"/>
    </source>
</evidence>
<evidence type="ECO:0000256" key="9">
    <source>
        <dbReference type="ARBA" id="ARBA00023015"/>
    </source>
</evidence>
<evidence type="ECO:0000256" key="3">
    <source>
        <dbReference type="ARBA" id="ARBA00022490"/>
    </source>
</evidence>
<keyword evidence="19" id="KW-1185">Reference proteome</keyword>
<comment type="subcellular location">
    <subcellularLocation>
        <location evidence="1 14">Cytoplasm</location>
    </subcellularLocation>
</comment>
<keyword evidence="12 14" id="KW-0804">Transcription</keyword>
<evidence type="ECO:0000313" key="18">
    <source>
        <dbReference type="EMBL" id="QNM00563.1"/>
    </source>
</evidence>
<dbReference type="InterPro" id="IPR012052">
    <property type="entry name" value="Spore_0_A"/>
</dbReference>
<dbReference type="EMBL" id="CP060632">
    <property type="protein sequence ID" value="QNM00563.1"/>
    <property type="molecule type" value="Genomic_DNA"/>
</dbReference>
<comment type="function">
    <text evidence="13 14">May play the central regulatory role in sporulation. It may be an element of the effector pathway responsible for the activation of sporulation genes in response to nutritional stress. Spo0A may act in concert with spo0H (a sigma factor) to control the expression of some genes that are critical to the sporulation process.</text>
</comment>
<dbReference type="Pfam" id="PF00072">
    <property type="entry name" value="Response_reg"/>
    <property type="match status" value="1"/>
</dbReference>
<evidence type="ECO:0000256" key="1">
    <source>
        <dbReference type="ARBA" id="ARBA00004496"/>
    </source>
</evidence>
<evidence type="ECO:0000256" key="7">
    <source>
        <dbReference type="ARBA" id="ARBA00022969"/>
    </source>
</evidence>
<keyword evidence="14 15" id="KW-0479">Metal-binding</keyword>
<keyword evidence="5 16" id="KW-0597">Phosphoprotein</keyword>
<evidence type="ECO:0000259" key="17">
    <source>
        <dbReference type="PROSITE" id="PS50110"/>
    </source>
</evidence>
<organism evidence="18 19">
    <name type="scientific">Wujia chipingensis</name>
    <dbReference type="NCBI Taxonomy" id="2763670"/>
    <lineage>
        <taxon>Bacteria</taxon>
        <taxon>Bacillati</taxon>
        <taxon>Bacillota</taxon>
        <taxon>Clostridia</taxon>
        <taxon>Lachnospirales</taxon>
        <taxon>Lachnospiraceae</taxon>
        <taxon>Wujia</taxon>
    </lineage>
</organism>